<dbReference type="PANTHER" id="PTHR42085:SF1">
    <property type="entry name" value="F-BOX DOMAIN-CONTAINING PROTEIN"/>
    <property type="match status" value="1"/>
</dbReference>
<dbReference type="PANTHER" id="PTHR42085">
    <property type="entry name" value="F-BOX DOMAIN-CONTAINING PROTEIN"/>
    <property type="match status" value="1"/>
</dbReference>
<dbReference type="AlphaFoldDB" id="A0A9P4HUP8"/>
<sequence length="286" mass="32794">MHPRENSPLAAHTPPSSVAKHHPHDQDPPPEEDIPMSDAPSEGPTQGPEEQEYQDVNSPKHLLALPRELRDKIWSYVLTSPNTIWWPSTIPPNTSPSLLLTNRFIHNEAAPLLYSSNRFMFTHPSDANMFTKIHSVEHAKNINYIYLRVRDRDLRLWTTYLGSTSSHRSLLHDFPNLKGMWIFFRSNFWSPRHVDLFESFKMWTKDPAMREVCLNLEGRVPPGTDVRLVCVHRVPREHIRTLLHALPGELVVSRNGLGGEARTQFKNEKGIWIALELCASDAPSIQ</sequence>
<feature type="region of interest" description="Disordered" evidence="1">
    <location>
        <begin position="1"/>
        <end position="55"/>
    </location>
</feature>
<reference evidence="2" key="1">
    <citation type="journal article" date="2020" name="Stud. Mycol.">
        <title>101 Dothideomycetes genomes: a test case for predicting lifestyles and emergence of pathogens.</title>
        <authorList>
            <person name="Haridas S."/>
            <person name="Albert R."/>
            <person name="Binder M."/>
            <person name="Bloem J."/>
            <person name="Labutti K."/>
            <person name="Salamov A."/>
            <person name="Andreopoulos B."/>
            <person name="Baker S."/>
            <person name="Barry K."/>
            <person name="Bills G."/>
            <person name="Bluhm B."/>
            <person name="Cannon C."/>
            <person name="Castanera R."/>
            <person name="Culley D."/>
            <person name="Daum C."/>
            <person name="Ezra D."/>
            <person name="Gonzalez J."/>
            <person name="Henrissat B."/>
            <person name="Kuo A."/>
            <person name="Liang C."/>
            <person name="Lipzen A."/>
            <person name="Lutzoni F."/>
            <person name="Magnuson J."/>
            <person name="Mondo S."/>
            <person name="Nolan M."/>
            <person name="Ohm R."/>
            <person name="Pangilinan J."/>
            <person name="Park H.-J."/>
            <person name="Ramirez L."/>
            <person name="Alfaro M."/>
            <person name="Sun H."/>
            <person name="Tritt A."/>
            <person name="Yoshinaga Y."/>
            <person name="Zwiers L.-H."/>
            <person name="Turgeon B."/>
            <person name="Goodwin S."/>
            <person name="Spatafora J."/>
            <person name="Crous P."/>
            <person name="Grigoriev I."/>
        </authorList>
    </citation>
    <scope>NUCLEOTIDE SEQUENCE</scope>
    <source>
        <strain evidence="2">CBS 121410</strain>
    </source>
</reference>
<dbReference type="EMBL" id="ML978725">
    <property type="protein sequence ID" value="KAF2086374.1"/>
    <property type="molecule type" value="Genomic_DNA"/>
</dbReference>
<name>A0A9P4HUP8_9PEZI</name>
<organism evidence="2 3">
    <name type="scientific">Saccharata proteae CBS 121410</name>
    <dbReference type="NCBI Taxonomy" id="1314787"/>
    <lineage>
        <taxon>Eukaryota</taxon>
        <taxon>Fungi</taxon>
        <taxon>Dikarya</taxon>
        <taxon>Ascomycota</taxon>
        <taxon>Pezizomycotina</taxon>
        <taxon>Dothideomycetes</taxon>
        <taxon>Dothideomycetes incertae sedis</taxon>
        <taxon>Botryosphaeriales</taxon>
        <taxon>Saccharataceae</taxon>
        <taxon>Saccharata</taxon>
    </lineage>
</organism>
<evidence type="ECO:0000313" key="2">
    <source>
        <dbReference type="EMBL" id="KAF2086374.1"/>
    </source>
</evidence>
<evidence type="ECO:0008006" key="4">
    <source>
        <dbReference type="Google" id="ProtNLM"/>
    </source>
</evidence>
<accession>A0A9P4HUP8</accession>
<keyword evidence="3" id="KW-1185">Reference proteome</keyword>
<protein>
    <recommendedName>
        <fullName evidence="4">F-box domain-containing protein</fullName>
    </recommendedName>
</protein>
<evidence type="ECO:0000256" key="1">
    <source>
        <dbReference type="SAM" id="MobiDB-lite"/>
    </source>
</evidence>
<gene>
    <name evidence="2" type="ORF">K490DRAFT_66927</name>
</gene>
<dbReference type="InterPro" id="IPR038883">
    <property type="entry name" value="AN11006-like"/>
</dbReference>
<dbReference type="Proteomes" id="UP000799776">
    <property type="component" value="Unassembled WGS sequence"/>
</dbReference>
<proteinExistence type="predicted"/>
<dbReference type="OrthoDB" id="62952at2759"/>
<comment type="caution">
    <text evidence="2">The sequence shown here is derived from an EMBL/GenBank/DDBJ whole genome shotgun (WGS) entry which is preliminary data.</text>
</comment>
<evidence type="ECO:0000313" key="3">
    <source>
        <dbReference type="Proteomes" id="UP000799776"/>
    </source>
</evidence>